<organism evidence="2 3">
    <name type="scientific">Caenorhabditis angaria</name>
    <dbReference type="NCBI Taxonomy" id="860376"/>
    <lineage>
        <taxon>Eukaryota</taxon>
        <taxon>Metazoa</taxon>
        <taxon>Ecdysozoa</taxon>
        <taxon>Nematoda</taxon>
        <taxon>Chromadorea</taxon>
        <taxon>Rhabditida</taxon>
        <taxon>Rhabditina</taxon>
        <taxon>Rhabditomorpha</taxon>
        <taxon>Rhabditoidea</taxon>
        <taxon>Rhabditidae</taxon>
        <taxon>Peloderinae</taxon>
        <taxon>Caenorhabditis</taxon>
    </lineage>
</organism>
<keyword evidence="1" id="KW-0732">Signal</keyword>
<sequence>MVSSIQIFLLVAFFSTIVFSYSVLPEGFEDYLDGTDREMRFIDEIGRNENAIRLKRDSLYYAPFNKRNSLKRLVILSARGFGKR</sequence>
<proteinExistence type="predicted"/>
<evidence type="ECO:0000313" key="3">
    <source>
        <dbReference type="Proteomes" id="UP001152747"/>
    </source>
</evidence>
<gene>
    <name evidence="2" type="ORF">CAMP_LOCUS14393</name>
</gene>
<comment type="caution">
    <text evidence="2">The sequence shown here is derived from an EMBL/GenBank/DDBJ whole genome shotgun (WGS) entry which is preliminary data.</text>
</comment>
<dbReference type="AlphaFoldDB" id="A0A9P1IW10"/>
<dbReference type="Proteomes" id="UP001152747">
    <property type="component" value="Unassembled WGS sequence"/>
</dbReference>
<dbReference type="EMBL" id="CANHGI010000005">
    <property type="protein sequence ID" value="CAI5451756.1"/>
    <property type="molecule type" value="Genomic_DNA"/>
</dbReference>
<accession>A0A9P1IW10</accession>
<evidence type="ECO:0000256" key="1">
    <source>
        <dbReference type="SAM" id="SignalP"/>
    </source>
</evidence>
<evidence type="ECO:0000313" key="2">
    <source>
        <dbReference type="EMBL" id="CAI5451756.1"/>
    </source>
</evidence>
<keyword evidence="3" id="KW-1185">Reference proteome</keyword>
<reference evidence="2" key="1">
    <citation type="submission" date="2022-11" db="EMBL/GenBank/DDBJ databases">
        <authorList>
            <person name="Kikuchi T."/>
        </authorList>
    </citation>
    <scope>NUCLEOTIDE SEQUENCE</scope>
    <source>
        <strain evidence="2">PS1010</strain>
    </source>
</reference>
<name>A0A9P1IW10_9PELO</name>
<feature type="signal peptide" evidence="1">
    <location>
        <begin position="1"/>
        <end position="20"/>
    </location>
</feature>
<evidence type="ECO:0008006" key="4">
    <source>
        <dbReference type="Google" id="ProtNLM"/>
    </source>
</evidence>
<feature type="chain" id="PRO_5040230226" description="Neuropeptide-Like Protein" evidence="1">
    <location>
        <begin position="21"/>
        <end position="84"/>
    </location>
</feature>
<protein>
    <recommendedName>
        <fullName evidence="4">Neuropeptide-Like Protein</fullName>
    </recommendedName>
</protein>
<dbReference type="OrthoDB" id="5787800at2759"/>